<keyword evidence="1" id="KW-0812">Transmembrane</keyword>
<proteinExistence type="predicted"/>
<feature type="transmembrane region" description="Helical" evidence="1">
    <location>
        <begin position="430"/>
        <end position="449"/>
    </location>
</feature>
<organism evidence="2 3">
    <name type="scientific">Methylobacter tundripaludum</name>
    <dbReference type="NCBI Taxonomy" id="173365"/>
    <lineage>
        <taxon>Bacteria</taxon>
        <taxon>Pseudomonadati</taxon>
        <taxon>Pseudomonadota</taxon>
        <taxon>Gammaproteobacteria</taxon>
        <taxon>Methylococcales</taxon>
        <taxon>Methylococcaceae</taxon>
        <taxon>Methylobacter</taxon>
    </lineage>
</organism>
<feature type="transmembrane region" description="Helical" evidence="1">
    <location>
        <begin position="373"/>
        <end position="390"/>
    </location>
</feature>
<reference evidence="2 3" key="1">
    <citation type="submission" date="2018-02" db="EMBL/GenBank/DDBJ databases">
        <title>Subsurface microbial communities from deep shales in Ohio and West Virginia, USA.</title>
        <authorList>
            <person name="Wrighton K."/>
        </authorList>
    </citation>
    <scope>NUCLEOTIDE SEQUENCE [LARGE SCALE GENOMIC DNA]</scope>
    <source>
        <strain evidence="2 3">OWC-G53F</strain>
    </source>
</reference>
<dbReference type="RefSeq" id="WP_104425434.1">
    <property type="nucleotide sequence ID" value="NZ_PTIY01000028.1"/>
</dbReference>
<keyword evidence="3" id="KW-1185">Reference proteome</keyword>
<comment type="caution">
    <text evidence="2">The sequence shown here is derived from an EMBL/GenBank/DDBJ whole genome shotgun (WGS) entry which is preliminary data.</text>
</comment>
<accession>A0A2S6GFZ4</accession>
<sequence length="474" mass="54927">MVNSGDPSDVLTKNKHYIGWVPTVLGNLSFKLVGHSGYPFDFYSITKEDEIKKTLTIICLQRRIPHDYAIPIPFVSERRKLLSHAWLGSKFKKENIESCFLLSGRGCVDANTRTVQKIEGTVYRVFHKDREEQKVLYEKLREKIIVINGKINAGCSDDDCENLISELNENAKKFCLVRSSITLDRQGICEIKSLELNEDEKEMLLSEEQYKSLVNQFFYFIKDAFHSHKHHHYTEDTLISAYPVIDSDGVLWFDNIIKNIYRNFIRRRDEFTKVSLGVFCYINTFTKIAENWQNSFNDTDSEDGSQSECKNSTLLKRTVSLEELKNSIKVCIDKNEDRQKYTIWAIAFILAIITIFVKPFDEYVKCFYQNHKEIVFIMFITTLYVVTTFVKSINPFEPSCVNINLFKTESRSFVQCLNLAVALTKSKECLLFYISVMAILIASYGVYLIIGFDINIFYFIVSACVVFIMPSLLL</sequence>
<feature type="transmembrane region" description="Helical" evidence="1">
    <location>
        <begin position="456"/>
        <end position="473"/>
    </location>
</feature>
<evidence type="ECO:0000256" key="1">
    <source>
        <dbReference type="SAM" id="Phobius"/>
    </source>
</evidence>
<dbReference type="OrthoDB" id="6371627at2"/>
<feature type="transmembrane region" description="Helical" evidence="1">
    <location>
        <begin position="341"/>
        <end position="361"/>
    </location>
</feature>
<keyword evidence="1" id="KW-1133">Transmembrane helix</keyword>
<protein>
    <submittedName>
        <fullName evidence="2">Uncharacterized protein</fullName>
    </submittedName>
</protein>
<dbReference type="AlphaFoldDB" id="A0A2S6GFZ4"/>
<gene>
    <name evidence="2" type="ORF">B0F88_12825</name>
</gene>
<keyword evidence="1" id="KW-0472">Membrane</keyword>
<evidence type="ECO:0000313" key="2">
    <source>
        <dbReference type="EMBL" id="PPK64134.1"/>
    </source>
</evidence>
<dbReference type="EMBL" id="PTIY01000028">
    <property type="protein sequence ID" value="PPK64134.1"/>
    <property type="molecule type" value="Genomic_DNA"/>
</dbReference>
<dbReference type="Proteomes" id="UP000238071">
    <property type="component" value="Unassembled WGS sequence"/>
</dbReference>
<name>A0A2S6GFZ4_9GAMM</name>
<evidence type="ECO:0000313" key="3">
    <source>
        <dbReference type="Proteomes" id="UP000238071"/>
    </source>
</evidence>